<dbReference type="InterPro" id="IPR047277">
    <property type="entry name" value="PLAT_RAB6IP1"/>
</dbReference>
<feature type="domain" description="UDENN" evidence="7">
    <location>
        <begin position="28"/>
        <end position="599"/>
    </location>
</feature>
<keyword evidence="10" id="KW-1185">Reference proteome</keyword>
<dbReference type="Pfam" id="PF02141">
    <property type="entry name" value="DENN"/>
    <property type="match status" value="1"/>
</dbReference>
<dbReference type="SMART" id="SM00801">
    <property type="entry name" value="dDENN"/>
    <property type="match status" value="1"/>
</dbReference>
<dbReference type="CDD" id="cd17678">
    <property type="entry name" value="RUN2_DENND5"/>
    <property type="match status" value="1"/>
</dbReference>
<dbReference type="CDD" id="cd17677">
    <property type="entry name" value="RUN1_DENND5"/>
    <property type="match status" value="1"/>
</dbReference>
<dbReference type="InterPro" id="IPR004012">
    <property type="entry name" value="Run_dom"/>
</dbReference>
<dbReference type="Gene3D" id="3.30.450.200">
    <property type="match status" value="1"/>
</dbReference>
<dbReference type="PROSITE" id="PS50826">
    <property type="entry name" value="RUN"/>
    <property type="match status" value="2"/>
</dbReference>
<dbReference type="FunFam" id="1.20.58.900:FF:000007">
    <property type="entry name" value="DENN domain-containing protein 5B"/>
    <property type="match status" value="1"/>
</dbReference>
<gene>
    <name evidence="9" type="ORF">MCOR_46434</name>
</gene>
<keyword evidence="4" id="KW-0472">Membrane</keyword>
<evidence type="ECO:0000259" key="6">
    <source>
        <dbReference type="PROSITE" id="PS50095"/>
    </source>
</evidence>
<organism evidence="9 10">
    <name type="scientific">Mytilus coruscus</name>
    <name type="common">Sea mussel</name>
    <dbReference type="NCBI Taxonomy" id="42192"/>
    <lineage>
        <taxon>Eukaryota</taxon>
        <taxon>Metazoa</taxon>
        <taxon>Spiralia</taxon>
        <taxon>Lophotrochozoa</taxon>
        <taxon>Mollusca</taxon>
        <taxon>Bivalvia</taxon>
        <taxon>Autobranchia</taxon>
        <taxon>Pteriomorphia</taxon>
        <taxon>Mytilida</taxon>
        <taxon>Mytiloidea</taxon>
        <taxon>Mytilidae</taxon>
        <taxon>Mytilinae</taxon>
        <taxon>Mytilus</taxon>
    </lineage>
</organism>
<evidence type="ECO:0000313" key="9">
    <source>
        <dbReference type="EMBL" id="CAC5413554.1"/>
    </source>
</evidence>
<dbReference type="Pfam" id="PF03456">
    <property type="entry name" value="uDENN"/>
    <property type="match status" value="1"/>
</dbReference>
<dbReference type="InterPro" id="IPR005112">
    <property type="entry name" value="dDENN_dom"/>
</dbReference>
<comment type="caution">
    <text evidence="5">Lacks conserved residue(s) required for the propagation of feature annotation.</text>
</comment>
<feature type="domain" description="PLAT" evidence="6">
    <location>
        <begin position="993"/>
        <end position="1101"/>
    </location>
</feature>
<feature type="domain" description="RUN" evidence="8">
    <location>
        <begin position="783"/>
        <end position="989"/>
    </location>
</feature>
<dbReference type="CDD" id="cd01757">
    <property type="entry name" value="PLAT_RAB6IP1"/>
    <property type="match status" value="1"/>
</dbReference>
<accession>A0A6J8DYB7</accession>
<dbReference type="InterPro" id="IPR043153">
    <property type="entry name" value="DENN_C"/>
</dbReference>
<dbReference type="SMART" id="SM00799">
    <property type="entry name" value="DENN"/>
    <property type="match status" value="1"/>
</dbReference>
<evidence type="ECO:0000256" key="1">
    <source>
        <dbReference type="ARBA" id="ARBA00004370"/>
    </source>
</evidence>
<sequence>MTFQSQSTRFADYFVICGLDVKSGLEPDQLSGEHLQCAPLDRPFKSKVLDHYPESVPWNAFDKVAVGMLSFPRGLSFCIQKADRQPEFHSFIITREDGTRTYGSAFIYYEEVTDTKILAAMQTLQHMFLAEVETDVSETLHIEQVGGNLRFSPHTVKKRTIDDSKIYKSNKDRLYVTKCLCLITQQPFVQPTQQFLQQLYSAVLNPKEIEYSLESYIYNVLYEVPLPPPGRSMKFYGIKSPIFCQRPSVSELPLFDFCLSELFEYLDIRDIVQLFTTLLLEHQVLFYSSDYQKLMLVAECMMTLIFPFQWQHVYVPILPASLTHFLDAPVPFVMGLHHGKESRSELTLPSEANMPICVFCIDISDSGQYSFLILPIFCFMCFVDIDARTVEVPEDLPNFPHSQELIGELIKVKNKFQHANEKSANITTRKSFSNLDNFDSSFKDSRLSNQSCPDLQNKLDILQQNEAFNRISELAKKTGVWNTIDEFSDKTKEISTQNEDNDPSSMSEQEITQLNYNNTVREIFLNHFLHIFSSYDTFVIPPNQDMESWLTNRESMQNFDKASFLSDQPEAYLPFLSYFTETQMFATFIDNKILSLWEDPEPSLRIFDGRLKLMKEQVGEHVRHTYAPCNTIEDTENLLKKRVIYVDHVSPKPHSLEGLTISTTIEPGYFPHLNDKVLNTEPVFKAKSREGAKWRKRDRQLQHSEHLKMNPEQREKYLQEARSKSMRQPKLSDMSASAMIQTNWKFVETLLQEGKTKTKRMLVDKMGHEAIELGHGEVNITGVEENTLIASLCDLLERIWSHGLQSKKGKSALWSHLRSFLELEECKQGNRYLDPNSLSPETKPKNDLSTSVMEIYMSICNVANLALDDFHLKPMEKKGHKRKGSSGRIEIELPTLTPLPTFITHDLRQVIQMSDIRTDVGQSRAFVRLSLEKKVLATHLKTLLSDADLLRTLYKRYAFLRCEDEREQFIYHLLSLNAVDYFCYTNSYPKTVVPYKVMIYPSPKFGCSTTSANPWVCIAGQLGETGPIEMPKGFLEFNVEHKNLGVLTTLRIGHDNSGITPRWLVEYVLVRNELTGHTYRFNCGRWLGKGVDDGSTERLLVAELLSRNMDIYDLDLAVHYSSPPRLGSPKSPKRNTEQSLKIPQIQEALGHAVNNLVKHYYKPEKERGSLTFLLCGERGLVHCLELVFNYGFRSSRLFRNKMFVWDFLEKVKSHVECVMSGQVRRATNNNPFILCDLIDKINASAETIGKDGKFQVFVCVGIRDHTLQKLMPIIANTPITAQLYEESSFLRNSSHINYLVHILSTLDEFTITLESSLLRGINI</sequence>
<dbReference type="InterPro" id="IPR037516">
    <property type="entry name" value="Tripartite_DENN"/>
</dbReference>
<keyword evidence="3" id="KW-0677">Repeat</keyword>
<dbReference type="Gene3D" id="1.20.58.900">
    <property type="match status" value="3"/>
</dbReference>
<proteinExistence type="inferred from homology"/>
<dbReference type="PROSITE" id="PS50095">
    <property type="entry name" value="PLAT"/>
    <property type="match status" value="1"/>
</dbReference>
<dbReference type="InterPro" id="IPR047278">
    <property type="entry name" value="DEN5A/B"/>
</dbReference>
<dbReference type="Pfam" id="PF01477">
    <property type="entry name" value="PLAT"/>
    <property type="match status" value="1"/>
</dbReference>
<dbReference type="InterPro" id="IPR036392">
    <property type="entry name" value="PLAT/LH2_dom_sf"/>
</dbReference>
<dbReference type="OrthoDB" id="6019893at2759"/>
<dbReference type="InterPro" id="IPR001024">
    <property type="entry name" value="PLAT/LH2_dom"/>
</dbReference>
<evidence type="ECO:0000256" key="2">
    <source>
        <dbReference type="ARBA" id="ARBA00006664"/>
    </source>
</evidence>
<dbReference type="GO" id="GO:0016020">
    <property type="term" value="C:membrane"/>
    <property type="evidence" value="ECO:0007669"/>
    <property type="project" value="UniProtKB-SubCell"/>
</dbReference>
<dbReference type="InterPro" id="IPR037213">
    <property type="entry name" value="Run_dom_sf"/>
</dbReference>
<dbReference type="SUPFAM" id="SSF49723">
    <property type="entry name" value="Lipase/lipooxygenase domain (PLAT/LH2 domain)"/>
    <property type="match status" value="1"/>
</dbReference>
<evidence type="ECO:0000313" key="10">
    <source>
        <dbReference type="Proteomes" id="UP000507470"/>
    </source>
</evidence>
<dbReference type="Gene3D" id="3.40.50.11500">
    <property type="match status" value="1"/>
</dbReference>
<comment type="subcellular location">
    <subcellularLocation>
        <location evidence="1">Membrane</location>
    </subcellularLocation>
</comment>
<dbReference type="InterPro" id="IPR001194">
    <property type="entry name" value="cDENN_dom"/>
</dbReference>
<name>A0A6J8DYB7_MYTCO</name>
<dbReference type="SMART" id="SM00800">
    <property type="entry name" value="uDENN"/>
    <property type="match status" value="1"/>
</dbReference>
<dbReference type="EMBL" id="CACVKT020008152">
    <property type="protein sequence ID" value="CAC5413554.1"/>
    <property type="molecule type" value="Genomic_DNA"/>
</dbReference>
<dbReference type="SUPFAM" id="SSF140741">
    <property type="entry name" value="RUN domain-like"/>
    <property type="match status" value="2"/>
</dbReference>
<dbReference type="PROSITE" id="PS50211">
    <property type="entry name" value="DENN"/>
    <property type="match status" value="1"/>
</dbReference>
<evidence type="ECO:0000259" key="8">
    <source>
        <dbReference type="PROSITE" id="PS50826"/>
    </source>
</evidence>
<dbReference type="Pfam" id="PF02759">
    <property type="entry name" value="RUN"/>
    <property type="match status" value="2"/>
</dbReference>
<evidence type="ECO:0000256" key="5">
    <source>
        <dbReference type="PROSITE-ProRule" id="PRU00152"/>
    </source>
</evidence>
<dbReference type="GO" id="GO:0005085">
    <property type="term" value="F:guanyl-nucleotide exchange factor activity"/>
    <property type="evidence" value="ECO:0007669"/>
    <property type="project" value="InterPro"/>
</dbReference>
<evidence type="ECO:0000259" key="7">
    <source>
        <dbReference type="PROSITE" id="PS50211"/>
    </source>
</evidence>
<dbReference type="Pfam" id="PF03455">
    <property type="entry name" value="dDENN"/>
    <property type="match status" value="1"/>
</dbReference>
<dbReference type="SMART" id="SM00593">
    <property type="entry name" value="RUN"/>
    <property type="match status" value="2"/>
</dbReference>
<dbReference type="PANTHER" id="PTHR46070">
    <property type="entry name" value="PINSTRIPE, ISOFORM A"/>
    <property type="match status" value="1"/>
</dbReference>
<comment type="similarity">
    <text evidence="2">Belongs to the RAB6IP1 family.</text>
</comment>
<feature type="domain" description="RUN" evidence="8">
    <location>
        <begin position="1171"/>
        <end position="1318"/>
    </location>
</feature>
<evidence type="ECO:0000256" key="3">
    <source>
        <dbReference type="ARBA" id="ARBA00022737"/>
    </source>
</evidence>
<protein>
    <submittedName>
        <fullName evidence="9">DENND5</fullName>
    </submittedName>
</protein>
<dbReference type="Gene3D" id="2.60.60.20">
    <property type="entry name" value="PLAT/LH2 domain"/>
    <property type="match status" value="1"/>
</dbReference>
<dbReference type="Proteomes" id="UP000507470">
    <property type="component" value="Unassembled WGS sequence"/>
</dbReference>
<dbReference type="InterPro" id="IPR005113">
    <property type="entry name" value="uDENN_dom"/>
</dbReference>
<dbReference type="PANTHER" id="PTHR46070:SF1">
    <property type="entry name" value="PINSTRIPE, ISOFORM A"/>
    <property type="match status" value="1"/>
</dbReference>
<reference evidence="9 10" key="1">
    <citation type="submission" date="2020-06" db="EMBL/GenBank/DDBJ databases">
        <authorList>
            <person name="Li R."/>
            <person name="Bekaert M."/>
        </authorList>
    </citation>
    <scope>NUCLEOTIDE SEQUENCE [LARGE SCALE GENOMIC DNA]</scope>
    <source>
        <strain evidence="10">wild</strain>
    </source>
</reference>
<dbReference type="GO" id="GO:0031267">
    <property type="term" value="F:small GTPase binding"/>
    <property type="evidence" value="ECO:0007669"/>
    <property type="project" value="InterPro"/>
</dbReference>
<evidence type="ECO:0000256" key="4">
    <source>
        <dbReference type="ARBA" id="ARBA00023136"/>
    </source>
</evidence>